<sequence length="229" mass="24069">MYTITLETPGGVCRGLRLWGARDDCVVKEAVLLTNDDHRAVLVSRAARLTRISALIRSEQISSQAELARRLAAEGIVVSQGTLSRDLKDAGAVRGRDQLGNFQYSIPEGEHPSHVTTGLPARNHLARMCHSLCTEVNSNDGAVVIKTPPGAAQYLGSAIDSSGIDAIIGTIAGDDTVLIICRPGAGGDDLAKSFRQMAETGFPPEGLVAVGPAASAMESSLCGTQYDEI</sequence>
<dbReference type="SUPFAM" id="SSF55252">
    <property type="entry name" value="C-terminal domain of arginine repressor"/>
    <property type="match status" value="1"/>
</dbReference>
<dbReference type="SUPFAM" id="SSF46785">
    <property type="entry name" value="Winged helix' DNA-binding domain"/>
    <property type="match status" value="1"/>
</dbReference>
<evidence type="ECO:0000256" key="5">
    <source>
        <dbReference type="ARBA" id="ARBA00023015"/>
    </source>
</evidence>
<proteinExistence type="inferred from homology"/>
<evidence type="ECO:0000256" key="1">
    <source>
        <dbReference type="ARBA" id="ARBA00004496"/>
    </source>
</evidence>
<keyword evidence="3 8" id="KW-0963">Cytoplasm</keyword>
<evidence type="ECO:0000256" key="8">
    <source>
        <dbReference type="HAMAP-Rule" id="MF_00173"/>
    </source>
</evidence>
<evidence type="ECO:0000259" key="10">
    <source>
        <dbReference type="Pfam" id="PF01316"/>
    </source>
</evidence>
<keyword evidence="13" id="KW-1185">Reference proteome</keyword>
<gene>
    <name evidence="8 12" type="primary">argR</name>
    <name evidence="12" type="ORF">CP880_11275</name>
</gene>
<dbReference type="InterPro" id="IPR020899">
    <property type="entry name" value="Arg_repress_C"/>
</dbReference>
<accession>A0ABX9I769</accession>
<keyword evidence="7 8" id="KW-0804">Transcription</keyword>
<dbReference type="PANTHER" id="PTHR34471:SF1">
    <property type="entry name" value="ARGININE REPRESSOR"/>
    <property type="match status" value="1"/>
</dbReference>
<comment type="subcellular location">
    <subcellularLocation>
        <location evidence="1 8">Cytoplasm</location>
    </subcellularLocation>
</comment>
<evidence type="ECO:0000313" key="13">
    <source>
        <dbReference type="Proteomes" id="UP000256324"/>
    </source>
</evidence>
<feature type="domain" description="Arginine repressor DNA-binding" evidence="10">
    <location>
        <begin position="44"/>
        <end position="108"/>
    </location>
</feature>
<dbReference type="InterPro" id="IPR020900">
    <property type="entry name" value="Arg_repress_DNA-bd"/>
</dbReference>
<evidence type="ECO:0000256" key="6">
    <source>
        <dbReference type="ARBA" id="ARBA00023125"/>
    </source>
</evidence>
<protein>
    <recommendedName>
        <fullName evidence="8 9">Arginine repressor</fullName>
    </recommendedName>
</protein>
<keyword evidence="5 8" id="KW-0805">Transcription regulation</keyword>
<dbReference type="NCBIfam" id="TIGR01529">
    <property type="entry name" value="argR_whole"/>
    <property type="match status" value="1"/>
</dbReference>
<dbReference type="InterPro" id="IPR036390">
    <property type="entry name" value="WH_DNA-bd_sf"/>
</dbReference>
<evidence type="ECO:0000259" key="11">
    <source>
        <dbReference type="Pfam" id="PF02863"/>
    </source>
</evidence>
<dbReference type="Gene3D" id="1.10.10.10">
    <property type="entry name" value="Winged helix-like DNA-binding domain superfamily/Winged helix DNA-binding domain"/>
    <property type="match status" value="1"/>
</dbReference>
<organism evidence="12 13">
    <name type="scientific">Cutibacterium namnetense</name>
    <dbReference type="NCBI Taxonomy" id="1574624"/>
    <lineage>
        <taxon>Bacteria</taxon>
        <taxon>Bacillati</taxon>
        <taxon>Actinomycetota</taxon>
        <taxon>Actinomycetes</taxon>
        <taxon>Propionibacteriales</taxon>
        <taxon>Propionibacteriaceae</taxon>
        <taxon>Cutibacterium</taxon>
    </lineage>
</organism>
<dbReference type="RefSeq" id="WP_002549364.1">
    <property type="nucleotide sequence ID" value="NZ_OPYJ01000022.1"/>
</dbReference>
<dbReference type="PANTHER" id="PTHR34471">
    <property type="entry name" value="ARGININE REPRESSOR"/>
    <property type="match status" value="1"/>
</dbReference>
<evidence type="ECO:0000313" key="12">
    <source>
        <dbReference type="EMBL" id="REB68137.1"/>
    </source>
</evidence>
<evidence type="ECO:0000256" key="9">
    <source>
        <dbReference type="NCBIfam" id="TIGR01529"/>
    </source>
</evidence>
<keyword evidence="8" id="KW-0055">Arginine biosynthesis</keyword>
<keyword evidence="8" id="KW-0028">Amino-acid biosynthesis</keyword>
<comment type="pathway">
    <text evidence="8">Amino-acid biosynthesis; L-arginine biosynthesis [regulation].</text>
</comment>
<comment type="function">
    <text evidence="8">Regulates arginine biosynthesis genes.</text>
</comment>
<dbReference type="InterPro" id="IPR036251">
    <property type="entry name" value="Arg_repress_C_sf"/>
</dbReference>
<evidence type="ECO:0000256" key="3">
    <source>
        <dbReference type="ARBA" id="ARBA00022490"/>
    </source>
</evidence>
<dbReference type="HAMAP" id="MF_00173">
    <property type="entry name" value="Arg_repressor"/>
    <property type="match status" value="1"/>
</dbReference>
<keyword evidence="4 8" id="KW-0678">Repressor</keyword>
<dbReference type="Pfam" id="PF01316">
    <property type="entry name" value="Arg_repressor"/>
    <property type="match status" value="1"/>
</dbReference>
<dbReference type="InterPro" id="IPR001669">
    <property type="entry name" value="Arg_repress"/>
</dbReference>
<dbReference type="Proteomes" id="UP000256324">
    <property type="component" value="Unassembled WGS sequence"/>
</dbReference>
<comment type="caution">
    <text evidence="12">The sequence shown here is derived from an EMBL/GenBank/DDBJ whole genome shotgun (WGS) entry which is preliminary data.</text>
</comment>
<keyword evidence="6 8" id="KW-0238">DNA-binding</keyword>
<dbReference type="EMBL" id="PCZS01000005">
    <property type="protein sequence ID" value="REB68137.1"/>
    <property type="molecule type" value="Genomic_DNA"/>
</dbReference>
<dbReference type="Pfam" id="PF02863">
    <property type="entry name" value="Arg_repressor_C"/>
    <property type="match status" value="1"/>
</dbReference>
<evidence type="ECO:0000256" key="7">
    <source>
        <dbReference type="ARBA" id="ARBA00023163"/>
    </source>
</evidence>
<dbReference type="PRINTS" id="PR01467">
    <property type="entry name" value="ARGREPRESSOR"/>
</dbReference>
<name>A0ABX9I769_9ACTN</name>
<reference evidence="12 13" key="1">
    <citation type="submission" date="2017-09" db="EMBL/GenBank/DDBJ databases">
        <authorList>
            <person name="Bumgarner R.E."/>
        </authorList>
    </citation>
    <scope>NUCLEOTIDE SEQUENCE [LARGE SCALE GENOMIC DNA]</scope>
    <source>
        <strain evidence="12 13">T34998</strain>
    </source>
</reference>
<evidence type="ECO:0000256" key="4">
    <source>
        <dbReference type="ARBA" id="ARBA00022491"/>
    </source>
</evidence>
<dbReference type="InterPro" id="IPR036388">
    <property type="entry name" value="WH-like_DNA-bd_sf"/>
</dbReference>
<evidence type="ECO:0000256" key="2">
    <source>
        <dbReference type="ARBA" id="ARBA00008316"/>
    </source>
</evidence>
<feature type="domain" description="Arginine repressor C-terminal" evidence="11">
    <location>
        <begin position="131"/>
        <end position="195"/>
    </location>
</feature>
<comment type="similarity">
    <text evidence="2 8">Belongs to the ArgR family.</text>
</comment>
<dbReference type="Gene3D" id="3.30.1360.40">
    <property type="match status" value="1"/>
</dbReference>